<dbReference type="InParanoid" id="A0A0H2RYW7"/>
<keyword evidence="4" id="KW-1185">Reference proteome</keyword>
<keyword evidence="2" id="KW-0812">Transmembrane</keyword>
<dbReference type="STRING" id="27342.A0A0H2RYW7"/>
<name>A0A0H2RYW7_9AGAM</name>
<sequence>MSVVNREDEQNGFASVSHNDSDSDRSSVGSRGFTSQGLRTLVIGDERYTGSERADEYLSPLSPVVPTMRDPAAQRFDDFIRQARLNDSLSTKQLESLFKRCGYAVQRLGSALGLSKSSLEFYRALRRVRIHFQENSEALTGLPHARERPISVDQLARYRGSMPSVSNGSTIVFEDDINLLEYLEKLHSVLGEFVVAIVEFNDYYADDEGGDALHSFRREIRLLHESLSYFGNENTKELKRYVLSRAISMREYVDDMSVAMKRFIDNGIPCIAYAQKRSAKVLANASTVATFFSGVAATTLQYSFNTTRTPVDNATNTLWFAALVLSIGSAVSSLLTMTWRQAIYSRPPRSLPSSLRLWMRHGYLVLLAAAVLTYCSGLITYVFAQQSKATAWIILALIILCDLAITILATWYTWEKWNFFALRRRNVSMQWATNWVKRALADVHRRGASAIRKDGSSVPLSNLQLGGQSGSLGDSITNTQAQARLRLPRHRNRSTSHSLLRTPLPSTLDASQSSKKERMTMIKNLTNPVDMEEKGVRHMQFSPCGRWFVACFRKTSRIYFVENTVQRHQKMIHRGGNAKQVEWAQHGERFLTRFKHGVNLWELKDGSFSLTKTFNLPDLCLIRWLNDSEFLALTDFGDTLFKINVEKDGKRCYNLPRDLQIRDMSAVCGQEHDRVILVASRPLGLPGDAPKGIDCLIVFSLDDAFIDEKPFPLHSRKSGANRRIEKRIPLTDHIMNTTVCRDRRHMLISYETKPPELWVLGEELRTISLKQNLSLPPSEAKDGVSRKHVLWGEPFFLGEAQDIMACAANGAIFLFNTPEAKLAYGFTGDMHFWRLDDFSMPFHRLAFAKMSEQIDGQPIYCFNNSLAKNAVMATAAMGGSLKIWSSGAATGPSDHISRLTPSTPSSLNPVAGRFGQ</sequence>
<evidence type="ECO:0008006" key="5">
    <source>
        <dbReference type="Google" id="ProtNLM"/>
    </source>
</evidence>
<feature type="region of interest" description="Disordered" evidence="1">
    <location>
        <begin position="894"/>
        <end position="916"/>
    </location>
</feature>
<dbReference type="OrthoDB" id="972532at2759"/>
<proteinExistence type="predicted"/>
<keyword evidence="2" id="KW-1133">Transmembrane helix</keyword>
<protein>
    <recommendedName>
        <fullName evidence="5">WD40 repeat-like protein</fullName>
    </recommendedName>
</protein>
<evidence type="ECO:0000313" key="3">
    <source>
        <dbReference type="EMBL" id="KLO17305.1"/>
    </source>
</evidence>
<accession>A0A0H2RYW7</accession>
<dbReference type="EMBL" id="KQ085906">
    <property type="protein sequence ID" value="KLO17305.1"/>
    <property type="molecule type" value="Genomic_DNA"/>
</dbReference>
<evidence type="ECO:0000256" key="1">
    <source>
        <dbReference type="SAM" id="MobiDB-lite"/>
    </source>
</evidence>
<feature type="transmembrane region" description="Helical" evidence="2">
    <location>
        <begin position="316"/>
        <end position="340"/>
    </location>
</feature>
<dbReference type="Proteomes" id="UP000053477">
    <property type="component" value="Unassembled WGS sequence"/>
</dbReference>
<feature type="transmembrane region" description="Helical" evidence="2">
    <location>
        <begin position="361"/>
        <end position="384"/>
    </location>
</feature>
<gene>
    <name evidence="3" type="ORF">SCHPADRAFT_994468</name>
</gene>
<dbReference type="SUPFAM" id="SSF69322">
    <property type="entry name" value="Tricorn protease domain 2"/>
    <property type="match status" value="1"/>
</dbReference>
<keyword evidence="2" id="KW-0472">Membrane</keyword>
<feature type="region of interest" description="Disordered" evidence="1">
    <location>
        <begin position="1"/>
        <end position="32"/>
    </location>
</feature>
<feature type="transmembrane region" description="Helical" evidence="2">
    <location>
        <begin position="390"/>
        <end position="414"/>
    </location>
</feature>
<feature type="compositionally biased region" description="Polar residues" evidence="1">
    <location>
        <begin position="495"/>
        <end position="513"/>
    </location>
</feature>
<reference evidence="3 4" key="1">
    <citation type="submission" date="2015-04" db="EMBL/GenBank/DDBJ databases">
        <title>Complete genome sequence of Schizopora paradoxa KUC8140, a cosmopolitan wood degrader in East Asia.</title>
        <authorList>
            <consortium name="DOE Joint Genome Institute"/>
            <person name="Min B."/>
            <person name="Park H."/>
            <person name="Jang Y."/>
            <person name="Kim J.-J."/>
            <person name="Kim K.H."/>
            <person name="Pangilinan J."/>
            <person name="Lipzen A."/>
            <person name="Riley R."/>
            <person name="Grigoriev I.V."/>
            <person name="Spatafora J.W."/>
            <person name="Choi I.-G."/>
        </authorList>
    </citation>
    <scope>NUCLEOTIDE SEQUENCE [LARGE SCALE GENOMIC DNA]</scope>
    <source>
        <strain evidence="3 4">KUC8140</strain>
    </source>
</reference>
<dbReference type="AlphaFoldDB" id="A0A0H2RYW7"/>
<feature type="region of interest" description="Disordered" evidence="1">
    <location>
        <begin position="491"/>
        <end position="515"/>
    </location>
</feature>
<organism evidence="3 4">
    <name type="scientific">Schizopora paradoxa</name>
    <dbReference type="NCBI Taxonomy" id="27342"/>
    <lineage>
        <taxon>Eukaryota</taxon>
        <taxon>Fungi</taxon>
        <taxon>Dikarya</taxon>
        <taxon>Basidiomycota</taxon>
        <taxon>Agaricomycotina</taxon>
        <taxon>Agaricomycetes</taxon>
        <taxon>Hymenochaetales</taxon>
        <taxon>Schizoporaceae</taxon>
        <taxon>Schizopora</taxon>
    </lineage>
</organism>
<evidence type="ECO:0000256" key="2">
    <source>
        <dbReference type="SAM" id="Phobius"/>
    </source>
</evidence>
<feature type="transmembrane region" description="Helical" evidence="2">
    <location>
        <begin position="281"/>
        <end position="304"/>
    </location>
</feature>
<evidence type="ECO:0000313" key="4">
    <source>
        <dbReference type="Proteomes" id="UP000053477"/>
    </source>
</evidence>
<feature type="compositionally biased region" description="Polar residues" evidence="1">
    <location>
        <begin position="899"/>
        <end position="908"/>
    </location>
</feature>